<dbReference type="InterPro" id="IPR013394">
    <property type="entry name" value="T3SS_HrpB1/HrpK"/>
</dbReference>
<comment type="caution">
    <text evidence="1">The sequence shown here is derived from an EMBL/GenBank/DDBJ whole genome shotgun (WGS) entry which is preliminary data.</text>
</comment>
<gene>
    <name evidence="1" type="ORF">AWB78_07724</name>
</gene>
<dbReference type="Pfam" id="PF09613">
    <property type="entry name" value="HrpB1_HrpK"/>
    <property type="match status" value="1"/>
</dbReference>
<evidence type="ECO:0000313" key="2">
    <source>
        <dbReference type="Proteomes" id="UP000071859"/>
    </source>
</evidence>
<sequence length="146" mass="15912">MASAFMDVLTVALTFHTSEDVASEVHDLETIVNALHVLSPNLVELDTLDALIKMRRGDWIGAVQVLSAVEAHASNFVYASALNALALYKMGDPSWMQKVNFIQNGEGNEQAKSFVAALEACAKFPEFKGDSAGEMLSLKRENKLQP</sequence>
<keyword evidence="2" id="KW-1185">Reference proteome</keyword>
<dbReference type="Proteomes" id="UP000071859">
    <property type="component" value="Unassembled WGS sequence"/>
</dbReference>
<reference evidence="1" key="1">
    <citation type="submission" date="2016-01" db="EMBL/GenBank/DDBJ databases">
        <authorList>
            <person name="Peeters C."/>
        </authorList>
    </citation>
    <scope>NUCLEOTIDE SEQUENCE</scope>
    <source>
        <strain evidence="1">LMG 29321</strain>
    </source>
</reference>
<name>A0A158EG72_9BURK</name>
<evidence type="ECO:0000313" key="1">
    <source>
        <dbReference type="EMBL" id="SAL05828.1"/>
    </source>
</evidence>
<dbReference type="EMBL" id="FCOX02000092">
    <property type="protein sequence ID" value="SAL05828.1"/>
    <property type="molecule type" value="Genomic_DNA"/>
</dbReference>
<accession>A0A158EG72</accession>
<dbReference type="AlphaFoldDB" id="A0A158EG72"/>
<protein>
    <submittedName>
        <fullName evidence="1">Type III secretion protein</fullName>
    </submittedName>
</protein>
<proteinExistence type="predicted"/>
<organism evidence="1 2">
    <name type="scientific">Caballeronia calidae</name>
    <dbReference type="NCBI Taxonomy" id="1777139"/>
    <lineage>
        <taxon>Bacteria</taxon>
        <taxon>Pseudomonadati</taxon>
        <taxon>Pseudomonadota</taxon>
        <taxon>Betaproteobacteria</taxon>
        <taxon>Burkholderiales</taxon>
        <taxon>Burkholderiaceae</taxon>
        <taxon>Caballeronia</taxon>
    </lineage>
</organism>